<dbReference type="GO" id="GO:0016020">
    <property type="term" value="C:membrane"/>
    <property type="evidence" value="ECO:0007669"/>
    <property type="project" value="UniProtKB-UniRule"/>
</dbReference>
<dbReference type="PANTHER" id="PTHR30329">
    <property type="entry name" value="STATOR ELEMENT OF FLAGELLAR MOTOR COMPLEX"/>
    <property type="match status" value="1"/>
</dbReference>
<name>A0A9E6MXX1_9PROT</name>
<evidence type="ECO:0000313" key="5">
    <source>
        <dbReference type="EMBL" id="QWY77779.1"/>
    </source>
</evidence>
<dbReference type="SUPFAM" id="SSF103088">
    <property type="entry name" value="OmpA-like"/>
    <property type="match status" value="1"/>
</dbReference>
<organism evidence="5 6">
    <name type="scientific">Ferrovum myxofaciens</name>
    <dbReference type="NCBI Taxonomy" id="416213"/>
    <lineage>
        <taxon>Bacteria</taxon>
        <taxon>Pseudomonadati</taxon>
        <taxon>Pseudomonadota</taxon>
        <taxon>Betaproteobacteria</taxon>
        <taxon>Ferrovales</taxon>
        <taxon>Ferrovaceae</taxon>
        <taxon>Ferrovum</taxon>
    </lineage>
</organism>
<gene>
    <name evidence="5" type="ORF">JZL65_01445</name>
</gene>
<dbReference type="CDD" id="cd07185">
    <property type="entry name" value="OmpA_C-like"/>
    <property type="match status" value="1"/>
</dbReference>
<dbReference type="AlphaFoldDB" id="A0A9E6MXX1"/>
<evidence type="ECO:0000256" key="3">
    <source>
        <dbReference type="SAM" id="SignalP"/>
    </source>
</evidence>
<evidence type="ECO:0000256" key="1">
    <source>
        <dbReference type="PROSITE-ProRule" id="PRU00473"/>
    </source>
</evidence>
<feature type="signal peptide" evidence="3">
    <location>
        <begin position="1"/>
        <end position="25"/>
    </location>
</feature>
<evidence type="ECO:0000256" key="2">
    <source>
        <dbReference type="SAM" id="MobiDB-lite"/>
    </source>
</evidence>
<dbReference type="RefSeq" id="WP_273145220.1">
    <property type="nucleotide sequence ID" value="NZ_CP053675.1"/>
</dbReference>
<dbReference type="PROSITE" id="PS51123">
    <property type="entry name" value="OMPA_2"/>
    <property type="match status" value="1"/>
</dbReference>
<dbReference type="EMBL" id="CP071137">
    <property type="protein sequence ID" value="QWY77779.1"/>
    <property type="molecule type" value="Genomic_DNA"/>
</dbReference>
<protein>
    <submittedName>
        <fullName evidence="5">OmpA family protein</fullName>
    </submittedName>
</protein>
<proteinExistence type="predicted"/>
<accession>A0A9E6MXX1</accession>
<reference evidence="5" key="1">
    <citation type="submission" date="2021-02" db="EMBL/GenBank/DDBJ databases">
        <title>Comparative genomics of Ferrovum myxofaciens strains, predominant extremophile bacteria forming large biofilm stalactites in acid mine ecosystems.</title>
        <authorList>
            <person name="Burkartova K."/>
            <person name="Ridl J."/>
            <person name="Pajer P."/>
            <person name="Falteisek L."/>
        </authorList>
    </citation>
    <scope>NUCLEOTIDE SEQUENCE</scope>
    <source>
        <strain evidence="5">MI1III</strain>
    </source>
</reference>
<feature type="domain" description="OmpA-like" evidence="4">
    <location>
        <begin position="115"/>
        <end position="231"/>
    </location>
</feature>
<feature type="chain" id="PRO_5039381722" evidence="3">
    <location>
        <begin position="26"/>
        <end position="247"/>
    </location>
</feature>
<dbReference type="Gene3D" id="3.30.1330.60">
    <property type="entry name" value="OmpA-like domain"/>
    <property type="match status" value="1"/>
</dbReference>
<evidence type="ECO:0000313" key="6">
    <source>
        <dbReference type="Proteomes" id="UP000683551"/>
    </source>
</evidence>
<dbReference type="InterPro" id="IPR006665">
    <property type="entry name" value="OmpA-like"/>
</dbReference>
<dbReference type="PRINTS" id="PR01023">
    <property type="entry name" value="NAFLGMOTY"/>
</dbReference>
<feature type="region of interest" description="Disordered" evidence="2">
    <location>
        <begin position="195"/>
        <end position="247"/>
    </location>
</feature>
<dbReference type="InterPro" id="IPR050330">
    <property type="entry name" value="Bact_OuterMem_StrucFunc"/>
</dbReference>
<keyword evidence="1" id="KW-0472">Membrane</keyword>
<dbReference type="PANTHER" id="PTHR30329:SF21">
    <property type="entry name" value="LIPOPROTEIN YIAD-RELATED"/>
    <property type="match status" value="1"/>
</dbReference>
<keyword evidence="3" id="KW-0732">Signal</keyword>
<sequence>MEKKNLLLIGATCLAACSSVPPAPAPTPAPPVAVRSQHFYDSMKTGQELSAGSGIVKYDNEPEPIVGPAVPTFLLNNQTPDLLIRLGPEDQQHYTIPATAMLDDWLARKIAMQEEMLHPAKIDMTVHFGFNKTEIVDPERLNAVLFSEKLHPNTPVTITGYTDNIGGSGWHNQILSQQRALEVKKTLVEHGIPDDLIETEGSGPRQPIASNKTADGRALNRRAVTDIHPSGPDGPDAQDQSSQDTAR</sequence>
<feature type="compositionally biased region" description="Polar residues" evidence="2">
    <location>
        <begin position="238"/>
        <end position="247"/>
    </location>
</feature>
<dbReference type="Proteomes" id="UP000683551">
    <property type="component" value="Chromosome"/>
</dbReference>
<evidence type="ECO:0000259" key="4">
    <source>
        <dbReference type="PROSITE" id="PS51123"/>
    </source>
</evidence>
<dbReference type="InterPro" id="IPR036737">
    <property type="entry name" value="OmpA-like_sf"/>
</dbReference>
<dbReference type="Pfam" id="PF00691">
    <property type="entry name" value="OmpA"/>
    <property type="match status" value="1"/>
</dbReference>